<dbReference type="GO" id="GO:0016747">
    <property type="term" value="F:acyltransferase activity, transferring groups other than amino-acyl groups"/>
    <property type="evidence" value="ECO:0007669"/>
    <property type="project" value="InterPro"/>
</dbReference>
<dbReference type="RefSeq" id="WP_126144263.1">
    <property type="nucleotide sequence ID" value="NZ_RXHU01000091.1"/>
</dbReference>
<evidence type="ECO:0000259" key="1">
    <source>
        <dbReference type="Pfam" id="PF13302"/>
    </source>
</evidence>
<keyword evidence="3" id="KW-1185">Reference proteome</keyword>
<gene>
    <name evidence="2" type="ORF">EJQ19_26630</name>
</gene>
<dbReference type="InterPro" id="IPR000182">
    <property type="entry name" value="GNAT_dom"/>
</dbReference>
<reference evidence="2 3" key="1">
    <citation type="submission" date="2018-12" db="EMBL/GenBank/DDBJ databases">
        <title>Bacillus ochoae sp. nov., Paenibacillus whitsoniae sp. nov., Paenibacillus spiritus sp. nov. Isolated from the Mars Exploration Rover during spacecraft assembly.</title>
        <authorList>
            <person name="Seuylemezian A."/>
            <person name="Vaishampayan P."/>
        </authorList>
    </citation>
    <scope>NUCLEOTIDE SEQUENCE [LARGE SCALE GENOMIC DNA]</scope>
    <source>
        <strain evidence="2 3">MER 54</strain>
    </source>
</reference>
<evidence type="ECO:0000313" key="2">
    <source>
        <dbReference type="EMBL" id="RTE04358.1"/>
    </source>
</evidence>
<organism evidence="2 3">
    <name type="scientific">Paenibacillus whitsoniae</name>
    <dbReference type="NCBI Taxonomy" id="2496558"/>
    <lineage>
        <taxon>Bacteria</taxon>
        <taxon>Bacillati</taxon>
        <taxon>Bacillota</taxon>
        <taxon>Bacilli</taxon>
        <taxon>Bacillales</taxon>
        <taxon>Paenibacillaceae</taxon>
        <taxon>Paenibacillus</taxon>
    </lineage>
</organism>
<dbReference type="Gene3D" id="3.40.630.30">
    <property type="match status" value="1"/>
</dbReference>
<dbReference type="OrthoDB" id="9795199at2"/>
<protein>
    <submittedName>
        <fullName evidence="2">N-acetyltransferase</fullName>
    </submittedName>
</protein>
<sequence length="204" mass="23326">MNNQPPILDGTRVVLLPMQESHIQGLAEAAADPAIFTYMTPLLQLTDVQQFVHQALEEKQAGLGIPFSVYDKQLDRFVGSTRLFDLSAQHRHGEIGHTWYNPGVWRTRVNTECKYLLLRYSFETMNLIRVQIKTDLRNERSQAAIARLGAHKEGVLRNHRIMHDGYIRDTVMFSIVDREWPEVKARLEGFLAASYPATATSFSK</sequence>
<dbReference type="InterPro" id="IPR016181">
    <property type="entry name" value="Acyl_CoA_acyltransferase"/>
</dbReference>
<evidence type="ECO:0000313" key="3">
    <source>
        <dbReference type="Proteomes" id="UP000276128"/>
    </source>
</evidence>
<feature type="domain" description="N-acetyltransferase" evidence="1">
    <location>
        <begin position="12"/>
        <end position="150"/>
    </location>
</feature>
<dbReference type="EMBL" id="RXHU01000091">
    <property type="protein sequence ID" value="RTE04358.1"/>
    <property type="molecule type" value="Genomic_DNA"/>
</dbReference>
<dbReference type="PANTHER" id="PTHR43610">
    <property type="entry name" value="BLL6696 PROTEIN"/>
    <property type="match status" value="1"/>
</dbReference>
<dbReference type="Proteomes" id="UP000276128">
    <property type="component" value="Unassembled WGS sequence"/>
</dbReference>
<dbReference type="AlphaFoldDB" id="A0A430J6I1"/>
<dbReference type="PANTHER" id="PTHR43610:SF1">
    <property type="entry name" value="N-ACETYLTRANSFERASE DOMAIN-CONTAINING PROTEIN"/>
    <property type="match status" value="1"/>
</dbReference>
<keyword evidence="2" id="KW-0808">Transferase</keyword>
<dbReference type="SUPFAM" id="SSF55729">
    <property type="entry name" value="Acyl-CoA N-acyltransferases (Nat)"/>
    <property type="match status" value="1"/>
</dbReference>
<name>A0A430J6I1_9BACL</name>
<accession>A0A430J6I1</accession>
<dbReference type="Pfam" id="PF13302">
    <property type="entry name" value="Acetyltransf_3"/>
    <property type="match status" value="1"/>
</dbReference>
<comment type="caution">
    <text evidence="2">The sequence shown here is derived from an EMBL/GenBank/DDBJ whole genome shotgun (WGS) entry which is preliminary data.</text>
</comment>
<proteinExistence type="predicted"/>